<dbReference type="AlphaFoldDB" id="A0ABD0TG05"/>
<dbReference type="Pfam" id="PF20266">
    <property type="entry name" value="Mab-21_C"/>
    <property type="match status" value="1"/>
</dbReference>
<dbReference type="SMART" id="SM01265">
    <property type="entry name" value="Mab-21"/>
    <property type="match status" value="1"/>
</dbReference>
<gene>
    <name evidence="3" type="ORF">ABMA28_014241</name>
</gene>
<feature type="domain" description="Mab-21-like HhH/H2TH-like" evidence="2">
    <location>
        <begin position="635"/>
        <end position="718"/>
    </location>
</feature>
<protein>
    <recommendedName>
        <fullName evidence="2">Mab-21-like HhH/H2TH-like domain-containing protein</fullName>
    </recommendedName>
</protein>
<feature type="region of interest" description="Disordered" evidence="1">
    <location>
        <begin position="271"/>
        <end position="305"/>
    </location>
</feature>
<evidence type="ECO:0000259" key="2">
    <source>
        <dbReference type="Pfam" id="PF20266"/>
    </source>
</evidence>
<name>A0ABD0TG05_LOXSC</name>
<organism evidence="3 4">
    <name type="scientific">Loxostege sticticalis</name>
    <name type="common">Beet webworm moth</name>
    <dbReference type="NCBI Taxonomy" id="481309"/>
    <lineage>
        <taxon>Eukaryota</taxon>
        <taxon>Metazoa</taxon>
        <taxon>Ecdysozoa</taxon>
        <taxon>Arthropoda</taxon>
        <taxon>Hexapoda</taxon>
        <taxon>Insecta</taxon>
        <taxon>Pterygota</taxon>
        <taxon>Neoptera</taxon>
        <taxon>Endopterygota</taxon>
        <taxon>Lepidoptera</taxon>
        <taxon>Glossata</taxon>
        <taxon>Ditrysia</taxon>
        <taxon>Pyraloidea</taxon>
        <taxon>Crambidae</taxon>
        <taxon>Pyraustinae</taxon>
        <taxon>Loxostege</taxon>
    </lineage>
</organism>
<comment type="caution">
    <text evidence="3">The sequence shown here is derived from an EMBL/GenBank/DDBJ whole genome shotgun (WGS) entry which is preliminary data.</text>
</comment>
<dbReference type="InterPro" id="IPR046906">
    <property type="entry name" value="Mab-21_HhH/H2TH-like"/>
</dbReference>
<sequence length="995" mass="114692">MGNSKSKKSAKEPDKFFERERWKEQKREEKRKKNANPNNKRLAAKEPPVPLTVLVNPAPPPSLGPAPPPSAQVRSFDEEALELMRYQLRNDADAFLLNNILLSVQFFENYEREVQQIKNNPISEREHLINKAMVQHNKHVFFADRLQENVNEHVVYQKARGQSEPLSSPRLFVIYDNVEASEPGDTSDYSAVLDAPFYKLRIEDCKEPGYVKLKKLEVLESTLLKENEPIPANKIDSDDSIYTDSEKESNDSDDITYSTTGEALLQSIKNRLNASQESSESNSLKINLNAPENTGRRRSGPTKQVSVQVERNNILNISNLRKSNILLEEDERRDSIGPKSDGKIASDELQSRPRKSILKNSRRLSGPTREVKIVRPVSAESIIAEDTETSGYRSNSSSIRVEMSENESDYGYSTITESTTPKRVELSSLGTSSHSSGALPDETWTSIAVRSLDWTDDEDDDYDDNASKLSISRNLYETHYYLCSMGFMGNFVDNFILKLGSELGLSEDAINSALTQGASVYCDTVSNGNKIGNEVFPALVASWPSSANQWIIRERKIIQNPRTNFSYQWPTKMMVSKAMGFGCLLVPVGFRPKRGLNADQKLQWKIIFPAAERYLESCLAHAHMRCYLFALTLHKSFMENENTKIGVDASHIKNHLFWQCEDNYAKWPEHRLGETLRIFLRRFYVHFGQGRFPNYFIENCNDFKSIPKPVLLKMQRRLADILEAPVTHLLSALDKLKYTKKDFYPQFNCHRLYEILTSKNPLRILNPNLPLPNPNYSDSTDSDEEPDTNFWDKAKRHDKHYQWKKEKQKQLQERRKAQFYIRKQRNSIMQDKEINSNIILPNRMEVERRRLVIEFFIPHFIAMARSSEKFEAIRQAVIYLEQAQRLCILLKEEPAGEYTANEYLEVIRDKLLDCQRKLATQVGFKLPPRRESTDRYSQRPLRKHRPRYENMISQDSPVENAGFSPFTFVEIHAEGSENHDAIRLNIDDIGEESKL</sequence>
<feature type="region of interest" description="Disordered" evidence="1">
    <location>
        <begin position="331"/>
        <end position="365"/>
    </location>
</feature>
<feature type="region of interest" description="Disordered" evidence="1">
    <location>
        <begin position="1"/>
        <end position="72"/>
    </location>
</feature>
<feature type="compositionally biased region" description="Basic and acidic residues" evidence="1">
    <location>
        <begin position="9"/>
        <end position="28"/>
    </location>
</feature>
<dbReference type="Gene3D" id="1.10.1410.40">
    <property type="match status" value="1"/>
</dbReference>
<feature type="compositionally biased region" description="Pro residues" evidence="1">
    <location>
        <begin position="57"/>
        <end position="70"/>
    </location>
</feature>
<evidence type="ECO:0000313" key="3">
    <source>
        <dbReference type="EMBL" id="KAL0842028.1"/>
    </source>
</evidence>
<dbReference type="Proteomes" id="UP001549921">
    <property type="component" value="Unassembled WGS sequence"/>
</dbReference>
<proteinExistence type="predicted"/>
<reference evidence="3 4" key="1">
    <citation type="submission" date="2024-06" db="EMBL/GenBank/DDBJ databases">
        <title>A chromosome-level genome assembly of beet webworm, Loxostege sticticalis.</title>
        <authorList>
            <person name="Zhang Y."/>
        </authorList>
    </citation>
    <scope>NUCLEOTIDE SEQUENCE [LARGE SCALE GENOMIC DNA]</scope>
    <source>
        <strain evidence="3">AQ028</strain>
        <tissue evidence="3">Male pupae</tissue>
    </source>
</reference>
<dbReference type="EMBL" id="JBEDNZ010000005">
    <property type="protein sequence ID" value="KAL0842028.1"/>
    <property type="molecule type" value="Genomic_DNA"/>
</dbReference>
<evidence type="ECO:0000313" key="4">
    <source>
        <dbReference type="Proteomes" id="UP001549921"/>
    </source>
</evidence>
<feature type="compositionally biased region" description="Polar residues" evidence="1">
    <location>
        <begin position="271"/>
        <end position="292"/>
    </location>
</feature>
<feature type="compositionally biased region" description="Basic residues" evidence="1">
    <location>
        <begin position="352"/>
        <end position="362"/>
    </location>
</feature>
<feature type="compositionally biased region" description="Basic and acidic residues" evidence="1">
    <location>
        <begin position="331"/>
        <end position="351"/>
    </location>
</feature>
<evidence type="ECO:0000256" key="1">
    <source>
        <dbReference type="SAM" id="MobiDB-lite"/>
    </source>
</evidence>
<feature type="region of interest" description="Disordered" evidence="1">
    <location>
        <begin position="769"/>
        <end position="788"/>
    </location>
</feature>
<dbReference type="InterPro" id="IPR024810">
    <property type="entry name" value="MAB21L/cGLR"/>
</dbReference>
<feature type="region of interest" description="Disordered" evidence="1">
    <location>
        <begin position="230"/>
        <end position="256"/>
    </location>
</feature>
<feature type="compositionally biased region" description="Low complexity" evidence="1">
    <location>
        <begin position="769"/>
        <end position="779"/>
    </location>
</feature>
<dbReference type="PANTHER" id="PTHR10656:SF69">
    <property type="entry name" value="MAB-21-LIKE HHH_H2TH-LIKE DOMAIN-CONTAINING PROTEIN"/>
    <property type="match status" value="1"/>
</dbReference>
<dbReference type="PANTHER" id="PTHR10656">
    <property type="entry name" value="CELL FATE DETERMINING PROTEIN MAB21-RELATED"/>
    <property type="match status" value="1"/>
</dbReference>
<accession>A0ABD0TG05</accession>